<reference evidence="2 3" key="1">
    <citation type="submission" date="2020-08" db="EMBL/GenBank/DDBJ databases">
        <title>Genomic Encyclopedia of Type Strains, Phase III (KMG-III): the genomes of soil and plant-associated and newly described type strains.</title>
        <authorList>
            <person name="Whitman W."/>
        </authorList>
    </citation>
    <scope>NUCLEOTIDE SEQUENCE [LARGE SCALE GENOMIC DNA]</scope>
    <source>
        <strain evidence="2 3">CECT 3259</strain>
    </source>
</reference>
<evidence type="ECO:0000313" key="2">
    <source>
        <dbReference type="EMBL" id="MBB5123228.1"/>
    </source>
</evidence>
<evidence type="ECO:0000256" key="1">
    <source>
        <dbReference type="SAM" id="MobiDB-lite"/>
    </source>
</evidence>
<comment type="caution">
    <text evidence="2">The sequence shown here is derived from an EMBL/GenBank/DDBJ whole genome shotgun (WGS) entry which is preliminary data.</text>
</comment>
<name>A0A7W8F4U0_STREU</name>
<proteinExistence type="predicted"/>
<dbReference type="AlphaFoldDB" id="A0A7W8F4U0"/>
<protein>
    <submittedName>
        <fullName evidence="2">Uncharacterized protein</fullName>
    </submittedName>
</protein>
<dbReference type="RefSeq" id="WP_146045543.1">
    <property type="nucleotide sequence ID" value="NZ_JACHJF010000051.1"/>
</dbReference>
<organism evidence="2 3">
    <name type="scientific">Streptomyces eurocidicus</name>
    <name type="common">Streptoverticillium eurocidicus</name>
    <dbReference type="NCBI Taxonomy" id="66423"/>
    <lineage>
        <taxon>Bacteria</taxon>
        <taxon>Bacillati</taxon>
        <taxon>Actinomycetota</taxon>
        <taxon>Actinomycetes</taxon>
        <taxon>Kitasatosporales</taxon>
        <taxon>Streptomycetaceae</taxon>
        <taxon>Streptomyces</taxon>
    </lineage>
</organism>
<evidence type="ECO:0000313" key="3">
    <source>
        <dbReference type="Proteomes" id="UP000528608"/>
    </source>
</evidence>
<accession>A0A7W8F4U0</accession>
<gene>
    <name evidence="2" type="ORF">FHS36_006708</name>
</gene>
<feature type="region of interest" description="Disordered" evidence="1">
    <location>
        <begin position="117"/>
        <end position="137"/>
    </location>
</feature>
<dbReference type="EMBL" id="JACHJF010000051">
    <property type="protein sequence ID" value="MBB5123228.1"/>
    <property type="molecule type" value="Genomic_DNA"/>
</dbReference>
<sequence length="154" mass="16604">MLWEQNPTPEKSQAFSTVVANDPDVLAYSSAGPYAPSALVKFDPATGRQTTVHSYPAASHDGARAGYLPLPLPFLERGTLYLSAGDVTELPSMETDKREKALLALPADWRSHSPCHSGYHGGRGCSPSRPPVPAGHPQAHTMWVRALFPSSRAR</sequence>
<dbReference type="Proteomes" id="UP000528608">
    <property type="component" value="Unassembled WGS sequence"/>
</dbReference>